<accession>A0AAE7NM86</accession>
<gene>
    <name evidence="2" type="ORF">WN72_11360</name>
</gene>
<sequence>MPTTITRLVANAITSQSVCCSIEPTSPLNGRTSLTYLQPISRPPISSVAWVRRAMSSNIGALGKAGSGPIGGNHPLPIGYRERSAFYDCEFGSFPDEVEFIASVGQMRGGNVLEVPCACGRLTLPLSRRVERITAVDRDPKMLLQLQRRLAARGGIENVKTVLEDMRFLKLSAMFDLIVCPRECFQLLGSETEALDALSSFKRHMSKRGCLVLDLATFARSSEPTEDGPEYFAAGLGDNELIAEWERGLDDGSLLRRSRSQRLRSNQLLELTFFYTLVNGALTEEFVSTVELRIYSLCQISALLQAAGFRMVEAYGNYRRVPVSENSARLLIVAEAT</sequence>
<feature type="domain" description="Methyltransferase" evidence="1">
    <location>
        <begin position="112"/>
        <end position="209"/>
    </location>
</feature>
<keyword evidence="2" id="KW-0489">Methyltransferase</keyword>
<dbReference type="Gene3D" id="2.20.25.110">
    <property type="entry name" value="S-adenosyl-L-methionine-dependent methyltransferases"/>
    <property type="match status" value="1"/>
</dbReference>
<dbReference type="Gene3D" id="3.40.50.150">
    <property type="entry name" value="Vaccinia Virus protein VP39"/>
    <property type="match status" value="1"/>
</dbReference>
<dbReference type="InterPro" id="IPR041698">
    <property type="entry name" value="Methyltransf_25"/>
</dbReference>
<dbReference type="CDD" id="cd02440">
    <property type="entry name" value="AdoMet_MTases"/>
    <property type="match status" value="1"/>
</dbReference>
<reference evidence="2 3" key="1">
    <citation type="submission" date="2018-06" db="EMBL/GenBank/DDBJ databases">
        <title>Comparative genomics of Bradyrhizobium nodulating Arachidis hypogaea.</title>
        <authorList>
            <person name="Li Y."/>
        </authorList>
    </citation>
    <scope>NUCLEOTIDE SEQUENCE [LARGE SCALE GENOMIC DNA]</scope>
    <source>
        <strain evidence="2 3">CCBAU 051107</strain>
    </source>
</reference>
<organism evidence="2 3">
    <name type="scientific">Bradyrhizobium arachidis</name>
    <dbReference type="NCBI Taxonomy" id="858423"/>
    <lineage>
        <taxon>Bacteria</taxon>
        <taxon>Pseudomonadati</taxon>
        <taxon>Pseudomonadota</taxon>
        <taxon>Alphaproteobacteria</taxon>
        <taxon>Hyphomicrobiales</taxon>
        <taxon>Nitrobacteraceae</taxon>
        <taxon>Bradyrhizobium</taxon>
    </lineage>
</organism>
<dbReference type="AlphaFoldDB" id="A0AAE7NM86"/>
<evidence type="ECO:0000259" key="1">
    <source>
        <dbReference type="Pfam" id="PF13649"/>
    </source>
</evidence>
<dbReference type="SUPFAM" id="SSF53335">
    <property type="entry name" value="S-adenosyl-L-methionine-dependent methyltransferases"/>
    <property type="match status" value="1"/>
</dbReference>
<dbReference type="InterPro" id="IPR029063">
    <property type="entry name" value="SAM-dependent_MTases_sf"/>
</dbReference>
<evidence type="ECO:0000313" key="2">
    <source>
        <dbReference type="EMBL" id="QOZ66841.1"/>
    </source>
</evidence>
<dbReference type="EMBL" id="CP030050">
    <property type="protein sequence ID" value="QOZ66841.1"/>
    <property type="molecule type" value="Genomic_DNA"/>
</dbReference>
<dbReference type="Pfam" id="PF13649">
    <property type="entry name" value="Methyltransf_25"/>
    <property type="match status" value="1"/>
</dbReference>
<dbReference type="GO" id="GO:0008168">
    <property type="term" value="F:methyltransferase activity"/>
    <property type="evidence" value="ECO:0007669"/>
    <property type="project" value="UniProtKB-KW"/>
</dbReference>
<protein>
    <submittedName>
        <fullName evidence="2">Class I SAM-dependent methyltransferase</fullName>
    </submittedName>
</protein>
<evidence type="ECO:0000313" key="3">
    <source>
        <dbReference type="Proteomes" id="UP000594015"/>
    </source>
</evidence>
<dbReference type="Proteomes" id="UP000594015">
    <property type="component" value="Chromosome"/>
</dbReference>
<name>A0AAE7NM86_9BRAD</name>
<dbReference type="KEGG" id="barh:WN72_11360"/>
<dbReference type="GO" id="GO:0032259">
    <property type="term" value="P:methylation"/>
    <property type="evidence" value="ECO:0007669"/>
    <property type="project" value="UniProtKB-KW"/>
</dbReference>
<proteinExistence type="predicted"/>
<keyword evidence="2" id="KW-0808">Transferase</keyword>